<gene>
    <name evidence="1" type="ORF">LCGC14_0557950</name>
</gene>
<dbReference type="EMBL" id="LAZR01000785">
    <property type="protein sequence ID" value="KKN57862.1"/>
    <property type="molecule type" value="Genomic_DNA"/>
</dbReference>
<dbReference type="AlphaFoldDB" id="A0A0F9S6M2"/>
<evidence type="ECO:0000313" key="1">
    <source>
        <dbReference type="EMBL" id="KKN57862.1"/>
    </source>
</evidence>
<sequence>MRTACLNCARKHLAQASILMMEAKQGYPLHEWFAMGHLAEAGDELVQEWSDVANEIREHRKLYEDNRDYPVPIEELIETITKLADGLSSSSA</sequence>
<name>A0A0F9S6M2_9ZZZZ</name>
<organism evidence="1">
    <name type="scientific">marine sediment metagenome</name>
    <dbReference type="NCBI Taxonomy" id="412755"/>
    <lineage>
        <taxon>unclassified sequences</taxon>
        <taxon>metagenomes</taxon>
        <taxon>ecological metagenomes</taxon>
    </lineage>
</organism>
<proteinExistence type="predicted"/>
<reference evidence="1" key="1">
    <citation type="journal article" date="2015" name="Nature">
        <title>Complex archaea that bridge the gap between prokaryotes and eukaryotes.</title>
        <authorList>
            <person name="Spang A."/>
            <person name="Saw J.H."/>
            <person name="Jorgensen S.L."/>
            <person name="Zaremba-Niedzwiedzka K."/>
            <person name="Martijn J."/>
            <person name="Lind A.E."/>
            <person name="van Eijk R."/>
            <person name="Schleper C."/>
            <person name="Guy L."/>
            <person name="Ettema T.J."/>
        </authorList>
    </citation>
    <scope>NUCLEOTIDE SEQUENCE</scope>
</reference>
<evidence type="ECO:0008006" key="2">
    <source>
        <dbReference type="Google" id="ProtNLM"/>
    </source>
</evidence>
<comment type="caution">
    <text evidence="1">The sequence shown here is derived from an EMBL/GenBank/DDBJ whole genome shotgun (WGS) entry which is preliminary data.</text>
</comment>
<accession>A0A0F9S6M2</accession>
<protein>
    <recommendedName>
        <fullName evidence="2">HEPN domain-containing protein</fullName>
    </recommendedName>
</protein>